<evidence type="ECO:0000313" key="4">
    <source>
        <dbReference type="Proteomes" id="UP000070054"/>
    </source>
</evidence>
<accession>A0A135SSC7</accession>
<evidence type="ECO:0000313" key="3">
    <source>
        <dbReference type="EMBL" id="KXH38776.1"/>
    </source>
</evidence>
<organism evidence="3 4">
    <name type="scientific">Colletotrichum nymphaeae SA-01</name>
    <dbReference type="NCBI Taxonomy" id="1460502"/>
    <lineage>
        <taxon>Eukaryota</taxon>
        <taxon>Fungi</taxon>
        <taxon>Dikarya</taxon>
        <taxon>Ascomycota</taxon>
        <taxon>Pezizomycotina</taxon>
        <taxon>Sordariomycetes</taxon>
        <taxon>Hypocreomycetidae</taxon>
        <taxon>Glomerellales</taxon>
        <taxon>Glomerellaceae</taxon>
        <taxon>Colletotrichum</taxon>
        <taxon>Colletotrichum acutatum species complex</taxon>
    </lineage>
</organism>
<comment type="caution">
    <text evidence="3">The sequence shown here is derived from an EMBL/GenBank/DDBJ whole genome shotgun (WGS) entry which is preliminary data.</text>
</comment>
<sequence>MSYSKILLISAVLAAVEARFGQEQVPVQAISSLQAGNPGEAATLAGGIPGVLLAAADPCDKLTLADKIAALGTGADVLEAAKGVVAAEQNFNPFVVSVPSICGDASLPATEALRGIVPLVDPAVTGSDAENANSATSLTNPFDATGLSVAEVMQAQGFSNFTIKGQAAGGAAAGGNANAGNNNGNANTGNANTGNANTGNANTGNANNNQNNGNKNNNNNAGNANANTGNANAGSSCGGAASGNAGASNNTGNANTGNANNNNNQNNNQNQNTGNNNANNGNANTGNAGNANNGGAATGAADFGKCTPTIDFQLGRAGRKADEGTFLPTDALVAQGQQDALNPNIIINRVCDQLTNVCEANDAAKTQCLDAKAQILASGDKSEAVATTFNGLLGF</sequence>
<feature type="chain" id="PRO_5007802725" description="Circumsporozoite protein" evidence="2">
    <location>
        <begin position="19"/>
        <end position="395"/>
    </location>
</feature>
<proteinExistence type="predicted"/>
<feature type="region of interest" description="Disordered" evidence="1">
    <location>
        <begin position="248"/>
        <end position="290"/>
    </location>
</feature>
<dbReference type="EMBL" id="JEMN01001386">
    <property type="protein sequence ID" value="KXH38776.1"/>
    <property type="molecule type" value="Genomic_DNA"/>
</dbReference>
<name>A0A135SSC7_9PEZI</name>
<feature type="region of interest" description="Disordered" evidence="1">
    <location>
        <begin position="183"/>
        <end position="227"/>
    </location>
</feature>
<evidence type="ECO:0000256" key="1">
    <source>
        <dbReference type="SAM" id="MobiDB-lite"/>
    </source>
</evidence>
<reference evidence="3 4" key="1">
    <citation type="submission" date="2014-02" db="EMBL/GenBank/DDBJ databases">
        <title>The genome sequence of Colletotrichum nymphaeae SA-01.</title>
        <authorList>
            <person name="Baroncelli R."/>
            <person name="Thon M.R."/>
        </authorList>
    </citation>
    <scope>NUCLEOTIDE SEQUENCE [LARGE SCALE GENOMIC DNA]</scope>
    <source>
        <strain evidence="3 4">SA-01</strain>
    </source>
</reference>
<keyword evidence="2" id="KW-0732">Signal</keyword>
<feature type="signal peptide" evidence="2">
    <location>
        <begin position="1"/>
        <end position="18"/>
    </location>
</feature>
<keyword evidence="4" id="KW-1185">Reference proteome</keyword>
<evidence type="ECO:0008006" key="5">
    <source>
        <dbReference type="Google" id="ProtNLM"/>
    </source>
</evidence>
<gene>
    <name evidence="3" type="ORF">CNYM01_03510</name>
</gene>
<dbReference type="AlphaFoldDB" id="A0A135SSC7"/>
<evidence type="ECO:0000256" key="2">
    <source>
        <dbReference type="SAM" id="SignalP"/>
    </source>
</evidence>
<protein>
    <recommendedName>
        <fullName evidence="5">Circumsporozoite protein</fullName>
    </recommendedName>
</protein>
<dbReference type="Proteomes" id="UP000070054">
    <property type="component" value="Unassembled WGS sequence"/>
</dbReference>
<dbReference type="OrthoDB" id="2141239at2759"/>